<dbReference type="GO" id="GO:0046872">
    <property type="term" value="F:metal ion binding"/>
    <property type="evidence" value="ECO:0007669"/>
    <property type="project" value="UniProtKB-KW"/>
</dbReference>
<dbReference type="InterPro" id="IPR015376">
    <property type="entry name" value="Znr_NADH_PPase"/>
</dbReference>
<gene>
    <name evidence="8" type="ORF">EV699_10233</name>
</gene>
<comment type="caution">
    <text evidence="8">The sequence shown here is derived from an EMBL/GenBank/DDBJ whole genome shotgun (WGS) entry which is preliminary data.</text>
</comment>
<dbReference type="Gene3D" id="3.90.79.10">
    <property type="entry name" value="Nucleoside Triphosphate Pyrophosphohydrolase"/>
    <property type="match status" value="1"/>
</dbReference>
<keyword evidence="5" id="KW-0460">Magnesium</keyword>
<keyword evidence="4" id="KW-0378">Hydrolase</keyword>
<evidence type="ECO:0000256" key="6">
    <source>
        <dbReference type="ARBA" id="ARBA00023027"/>
    </source>
</evidence>
<proteinExistence type="predicted"/>
<organism evidence="8 9">
    <name type="scientific">Plasticicumulans lactativorans</name>
    <dbReference type="NCBI Taxonomy" id="1133106"/>
    <lineage>
        <taxon>Bacteria</taxon>
        <taxon>Pseudomonadati</taxon>
        <taxon>Pseudomonadota</taxon>
        <taxon>Gammaproteobacteria</taxon>
        <taxon>Candidatus Competibacteraceae</taxon>
        <taxon>Plasticicumulans</taxon>
    </lineage>
</organism>
<evidence type="ECO:0000256" key="5">
    <source>
        <dbReference type="ARBA" id="ARBA00022842"/>
    </source>
</evidence>
<dbReference type="AlphaFoldDB" id="A0A4R2LCL7"/>
<dbReference type="RefSeq" id="WP_243662518.1">
    <property type="nucleotide sequence ID" value="NZ_SLWY01000002.1"/>
</dbReference>
<evidence type="ECO:0000259" key="7">
    <source>
        <dbReference type="PROSITE" id="PS51462"/>
    </source>
</evidence>
<dbReference type="NCBIfam" id="NF001299">
    <property type="entry name" value="PRK00241.1"/>
    <property type="match status" value="1"/>
</dbReference>
<dbReference type="InterPro" id="IPR049734">
    <property type="entry name" value="NudC-like_C"/>
</dbReference>
<sequence length="272" mass="29833">MLMLPDTFVFAAGPAGAGHGPGWWFGFAGGRLLVQDADDHVPHGAHAPWGETGDTLLLGFLDGRPCRARALPEDFVPPPGLRLEGLRALWGRLPEALLGVAGQAAQVLAWDADHRWCGRCGTPTERRADERSRQCPNCGHSHYPRVSPAIMVRIERGDEILLARSPRFLPGVYSVLAGFVDAGEALEQTVVREVREEVGLELRDLRYVTSQSWPFPHSLMIAFTAQWAGGDIAIDGEEIVAADWFRRDALPGLPSPMSIARHLIDDWLRRGA</sequence>
<dbReference type="CDD" id="cd03429">
    <property type="entry name" value="NUDIX_NADH_pyrophosphatase_Nudt13"/>
    <property type="match status" value="1"/>
</dbReference>
<accession>A0A4R2LCL7</accession>
<dbReference type="Pfam" id="PF00293">
    <property type="entry name" value="NUDIX"/>
    <property type="match status" value="1"/>
</dbReference>
<keyword evidence="9" id="KW-1185">Reference proteome</keyword>
<dbReference type="Pfam" id="PF09296">
    <property type="entry name" value="NUDIX-like"/>
    <property type="match status" value="1"/>
</dbReference>
<evidence type="ECO:0000313" key="9">
    <source>
        <dbReference type="Proteomes" id="UP000295765"/>
    </source>
</evidence>
<dbReference type="InterPro" id="IPR000086">
    <property type="entry name" value="NUDIX_hydrolase_dom"/>
</dbReference>
<evidence type="ECO:0000256" key="3">
    <source>
        <dbReference type="ARBA" id="ARBA00022723"/>
    </source>
</evidence>
<dbReference type="GO" id="GO:0016787">
    <property type="term" value="F:hydrolase activity"/>
    <property type="evidence" value="ECO:0007669"/>
    <property type="project" value="UniProtKB-KW"/>
</dbReference>
<name>A0A4R2LCL7_9GAMM</name>
<dbReference type="Gene3D" id="3.90.79.20">
    <property type="match status" value="1"/>
</dbReference>
<dbReference type="PROSITE" id="PS51462">
    <property type="entry name" value="NUDIX"/>
    <property type="match status" value="1"/>
</dbReference>
<dbReference type="PROSITE" id="PS00893">
    <property type="entry name" value="NUDIX_BOX"/>
    <property type="match status" value="1"/>
</dbReference>
<evidence type="ECO:0000256" key="1">
    <source>
        <dbReference type="ARBA" id="ARBA00001946"/>
    </source>
</evidence>
<evidence type="ECO:0000313" key="8">
    <source>
        <dbReference type="EMBL" id="TCO83335.1"/>
    </source>
</evidence>
<keyword evidence="6" id="KW-0520">NAD</keyword>
<comment type="cofactor">
    <cofactor evidence="1">
        <name>Mg(2+)</name>
        <dbReference type="ChEBI" id="CHEBI:18420"/>
    </cofactor>
</comment>
<feature type="domain" description="Nudix hydrolase" evidence="7">
    <location>
        <begin position="143"/>
        <end position="270"/>
    </location>
</feature>
<protein>
    <recommendedName>
        <fullName evidence="2">NAD(+) diphosphatase</fullName>
        <ecNumber evidence="2">3.6.1.22</ecNumber>
    </recommendedName>
</protein>
<dbReference type="InterPro" id="IPR020084">
    <property type="entry name" value="NUDIX_hydrolase_CS"/>
</dbReference>
<reference evidence="8 9" key="1">
    <citation type="submission" date="2019-03" db="EMBL/GenBank/DDBJ databases">
        <title>Genomic Encyclopedia of Type Strains, Phase IV (KMG-IV): sequencing the most valuable type-strain genomes for metagenomic binning, comparative biology and taxonomic classification.</title>
        <authorList>
            <person name="Goeker M."/>
        </authorList>
    </citation>
    <scope>NUCLEOTIDE SEQUENCE [LARGE SCALE GENOMIC DNA]</scope>
    <source>
        <strain evidence="8 9">DSM 25287</strain>
    </source>
</reference>
<dbReference type="Pfam" id="PF09297">
    <property type="entry name" value="Zn_ribbon_NUD"/>
    <property type="match status" value="1"/>
</dbReference>
<evidence type="ECO:0000256" key="2">
    <source>
        <dbReference type="ARBA" id="ARBA00012381"/>
    </source>
</evidence>
<keyword evidence="3" id="KW-0479">Metal-binding</keyword>
<dbReference type="PANTHER" id="PTHR11383:SF3">
    <property type="entry name" value="NAD(P)H PYROPHOSPHATASE NUDT13, MITOCHONDRIAL"/>
    <property type="match status" value="1"/>
</dbReference>
<evidence type="ECO:0000256" key="4">
    <source>
        <dbReference type="ARBA" id="ARBA00022801"/>
    </source>
</evidence>
<dbReference type="EC" id="3.6.1.22" evidence="2"/>
<dbReference type="EMBL" id="SLWY01000002">
    <property type="protein sequence ID" value="TCO83335.1"/>
    <property type="molecule type" value="Genomic_DNA"/>
</dbReference>
<dbReference type="SUPFAM" id="SSF55811">
    <property type="entry name" value="Nudix"/>
    <property type="match status" value="2"/>
</dbReference>
<dbReference type="Proteomes" id="UP000295765">
    <property type="component" value="Unassembled WGS sequence"/>
</dbReference>
<dbReference type="PANTHER" id="PTHR11383">
    <property type="entry name" value="NUCLEOSIDE DIPHOSPHATE-LINKED MOIETY X MOTIF 13"/>
    <property type="match status" value="1"/>
</dbReference>
<dbReference type="InterPro" id="IPR015797">
    <property type="entry name" value="NUDIX_hydrolase-like_dom_sf"/>
</dbReference>
<dbReference type="InterPro" id="IPR015375">
    <property type="entry name" value="NADH_PPase-like_N"/>
</dbReference>